<reference evidence="2 3" key="1">
    <citation type="submission" date="2019-08" db="EMBL/GenBank/DDBJ databases">
        <title>Calorimonas adulescens gen. nov., sp. nov., an anaerobic thermophilic bacterium from Sakhalin hot spring.</title>
        <authorList>
            <person name="Khomyakova M.A."/>
            <person name="Merkel A.Y."/>
            <person name="Novikov A."/>
            <person name="Bonch-Osmolovskaya E.A."/>
            <person name="Slobodkin A.I."/>
        </authorList>
    </citation>
    <scope>NUCLEOTIDE SEQUENCE [LARGE SCALE GENOMIC DNA]</scope>
    <source>
        <strain evidence="2 3">A05MB</strain>
    </source>
</reference>
<evidence type="ECO:0000313" key="2">
    <source>
        <dbReference type="EMBL" id="TZE81735.1"/>
    </source>
</evidence>
<dbReference type="InterPro" id="IPR002912">
    <property type="entry name" value="ACT_dom"/>
</dbReference>
<dbReference type="Proteomes" id="UP000322976">
    <property type="component" value="Unassembled WGS sequence"/>
</dbReference>
<comment type="caution">
    <text evidence="2">The sequence shown here is derived from an EMBL/GenBank/DDBJ whole genome shotgun (WGS) entry which is preliminary data.</text>
</comment>
<dbReference type="Gene3D" id="3.20.70.20">
    <property type="match status" value="1"/>
</dbReference>
<protein>
    <submittedName>
        <fullName evidence="2">ACT domain-containing protein</fullName>
    </submittedName>
</protein>
<gene>
    <name evidence="2" type="ORF">FWJ32_08370</name>
</gene>
<dbReference type="AlphaFoldDB" id="A0A5D8QAF2"/>
<dbReference type="PROSITE" id="PS51671">
    <property type="entry name" value="ACT"/>
    <property type="match status" value="1"/>
</dbReference>
<accession>A0A5D8QAF2</accession>
<keyword evidence="3" id="KW-1185">Reference proteome</keyword>
<dbReference type="InterPro" id="IPR045865">
    <property type="entry name" value="ACT-like_dom_sf"/>
</dbReference>
<dbReference type="SUPFAM" id="SSF51998">
    <property type="entry name" value="PFL-like glycyl radical enzymes"/>
    <property type="match status" value="1"/>
</dbReference>
<dbReference type="Pfam" id="PF13740">
    <property type="entry name" value="ACT_6"/>
    <property type="match status" value="1"/>
</dbReference>
<name>A0A5D8QAF2_9THEO</name>
<evidence type="ECO:0000313" key="3">
    <source>
        <dbReference type="Proteomes" id="UP000322976"/>
    </source>
</evidence>
<sequence length="98" mass="10536">MDEQKAIISVIGADRVGIIYNVSKLLAESNVNILDISQTILKDILTTIIPAPGKKEGDHVEFGGLLGHASVMKVNSFSPKDFINRSGRIPAPLHSLNS</sequence>
<organism evidence="2 3">
    <name type="scientific">Calorimonas adulescens</name>
    <dbReference type="NCBI Taxonomy" id="2606906"/>
    <lineage>
        <taxon>Bacteria</taxon>
        <taxon>Bacillati</taxon>
        <taxon>Bacillota</taxon>
        <taxon>Clostridia</taxon>
        <taxon>Thermoanaerobacterales</taxon>
        <taxon>Thermoanaerobacteraceae</taxon>
        <taxon>Calorimonas</taxon>
    </lineage>
</organism>
<evidence type="ECO:0000259" key="1">
    <source>
        <dbReference type="PROSITE" id="PS51671"/>
    </source>
</evidence>
<feature type="domain" description="ACT" evidence="1">
    <location>
        <begin position="7"/>
        <end position="79"/>
    </location>
</feature>
<proteinExistence type="predicted"/>
<dbReference type="SUPFAM" id="SSF55021">
    <property type="entry name" value="ACT-like"/>
    <property type="match status" value="1"/>
</dbReference>
<dbReference type="EMBL" id="VTPS01000011">
    <property type="protein sequence ID" value="TZE81735.1"/>
    <property type="molecule type" value="Genomic_DNA"/>
</dbReference>